<dbReference type="Proteomes" id="UP000182126">
    <property type="component" value="Chromosome I"/>
</dbReference>
<name>A0A1H1MER7_9MICO</name>
<evidence type="ECO:0000313" key="2">
    <source>
        <dbReference type="EMBL" id="SDR85334.1"/>
    </source>
</evidence>
<reference evidence="2 3" key="1">
    <citation type="submission" date="2016-10" db="EMBL/GenBank/DDBJ databases">
        <authorList>
            <person name="de Groot N.N."/>
        </authorList>
    </citation>
    <scope>NUCLEOTIDE SEQUENCE [LARGE SCALE GENOMIC DNA]</scope>
    <source>
        <strain evidence="2 3">DSM 15019</strain>
    </source>
</reference>
<feature type="region of interest" description="Disordered" evidence="1">
    <location>
        <begin position="315"/>
        <end position="361"/>
    </location>
</feature>
<gene>
    <name evidence="2" type="ORF">SAMN04489809_0496</name>
</gene>
<sequence>MLAQAHRTIRLLDRSEGPFHGALVTSPDGPLVRAEAESFAGWAGWRYAGSQHIAAPVDIARRLDGHDVLLPWCTERLESYLDRRLRTQGGLPPGEIGTVVVSLLRGLAELGPAPAVEAQGTWWLTEGGRPLFVVGPGQEAASAVSEIVGRLRAECTDKMLARALDRARDRIDTAAAQRRVPRRLLEEVESELLEMAAPRPLEEAAEDRAGPPVETRVAGALRRVRVEPVARARLRHRRARVEGAGGPRSTRIVADILVLRDRLVGRTRALIGQQAGRPRRAAPERGTGSRRPRVLAVAGAGAVVVLLAGLLWPNERDDPADGPPESRPSASPHRAGADSADVDSPSPAPAARTPVAPTGDDPVLALPGLVAQIEECEAQEDRVCASAVAASPSEVIPLVSGAADVQDAALIDRYGDIAVLEVPSSSADEEGTEGAITLVLARIEEKWLVRDAYRVADQPR</sequence>
<feature type="compositionally biased region" description="Low complexity" evidence="1">
    <location>
        <begin position="337"/>
        <end position="358"/>
    </location>
</feature>
<evidence type="ECO:0000256" key="1">
    <source>
        <dbReference type="SAM" id="MobiDB-lite"/>
    </source>
</evidence>
<evidence type="ECO:0000313" key="3">
    <source>
        <dbReference type="Proteomes" id="UP000182126"/>
    </source>
</evidence>
<feature type="region of interest" description="Disordered" evidence="1">
    <location>
        <begin position="270"/>
        <end position="293"/>
    </location>
</feature>
<accession>A0A1H1MER7</accession>
<organism evidence="2 3">
    <name type="scientific">Microbacterium paraoxydans</name>
    <dbReference type="NCBI Taxonomy" id="199592"/>
    <lineage>
        <taxon>Bacteria</taxon>
        <taxon>Bacillati</taxon>
        <taxon>Actinomycetota</taxon>
        <taxon>Actinomycetes</taxon>
        <taxon>Micrococcales</taxon>
        <taxon>Microbacteriaceae</taxon>
        <taxon>Microbacterium</taxon>
    </lineage>
</organism>
<protein>
    <submittedName>
        <fullName evidence="2">Uncharacterized protein</fullName>
    </submittedName>
</protein>
<dbReference type="AlphaFoldDB" id="A0A1H1MER7"/>
<dbReference type="EMBL" id="LT629770">
    <property type="protein sequence ID" value="SDR85334.1"/>
    <property type="molecule type" value="Genomic_DNA"/>
</dbReference>
<proteinExistence type="predicted"/>